<evidence type="ECO:0000313" key="2">
    <source>
        <dbReference type="Proteomes" id="UP001190700"/>
    </source>
</evidence>
<comment type="caution">
    <text evidence="1">The sequence shown here is derived from an EMBL/GenBank/DDBJ whole genome shotgun (WGS) entry which is preliminary data.</text>
</comment>
<protein>
    <submittedName>
        <fullName evidence="1">Uncharacterized protein</fullName>
    </submittedName>
</protein>
<accession>A0AAE0FAJ4</accession>
<dbReference type="EMBL" id="LGRX02021887">
    <property type="protein sequence ID" value="KAK3256196.1"/>
    <property type="molecule type" value="Genomic_DNA"/>
</dbReference>
<organism evidence="1 2">
    <name type="scientific">Cymbomonas tetramitiformis</name>
    <dbReference type="NCBI Taxonomy" id="36881"/>
    <lineage>
        <taxon>Eukaryota</taxon>
        <taxon>Viridiplantae</taxon>
        <taxon>Chlorophyta</taxon>
        <taxon>Pyramimonadophyceae</taxon>
        <taxon>Pyramimonadales</taxon>
        <taxon>Pyramimonadaceae</taxon>
        <taxon>Cymbomonas</taxon>
    </lineage>
</organism>
<evidence type="ECO:0000313" key="1">
    <source>
        <dbReference type="EMBL" id="KAK3256196.1"/>
    </source>
</evidence>
<proteinExistence type="predicted"/>
<sequence>MDKEKLQEEEKRRTDLEECINQNSWLFSAVGAAIAVPVGVHFKTYHPLAIAVIGGTLLDFLRGKHACSEQRAAFEACQASKGTSSS</sequence>
<dbReference type="Proteomes" id="UP001190700">
    <property type="component" value="Unassembled WGS sequence"/>
</dbReference>
<dbReference type="AlphaFoldDB" id="A0AAE0FAJ4"/>
<dbReference type="PANTHER" id="PTHR35691:SF1">
    <property type="entry name" value="EXPRESSED PROTEIN"/>
    <property type="match status" value="1"/>
</dbReference>
<reference evidence="1 2" key="1">
    <citation type="journal article" date="2015" name="Genome Biol. Evol.">
        <title>Comparative Genomics of a Bacterivorous Green Alga Reveals Evolutionary Causalities and Consequences of Phago-Mixotrophic Mode of Nutrition.</title>
        <authorList>
            <person name="Burns J.A."/>
            <person name="Paasch A."/>
            <person name="Narechania A."/>
            <person name="Kim E."/>
        </authorList>
    </citation>
    <scope>NUCLEOTIDE SEQUENCE [LARGE SCALE GENOMIC DNA]</scope>
    <source>
        <strain evidence="1 2">PLY_AMNH</strain>
    </source>
</reference>
<keyword evidence="2" id="KW-1185">Reference proteome</keyword>
<dbReference type="PANTHER" id="PTHR35691">
    <property type="entry name" value="EXPRESSED PROTEIN"/>
    <property type="match status" value="1"/>
</dbReference>
<gene>
    <name evidence="1" type="ORF">CYMTET_34644</name>
</gene>
<name>A0AAE0FAJ4_9CHLO</name>